<dbReference type="Pfam" id="PF11563">
    <property type="entry name" value="Protoglobin"/>
    <property type="match status" value="1"/>
</dbReference>
<keyword evidence="5" id="KW-1185">Reference proteome</keyword>
<dbReference type="SMART" id="SM00283">
    <property type="entry name" value="MA"/>
    <property type="match status" value="1"/>
</dbReference>
<dbReference type="PANTHER" id="PTHR32089:SF112">
    <property type="entry name" value="LYSOZYME-LIKE PROTEIN-RELATED"/>
    <property type="match status" value="1"/>
</dbReference>
<dbReference type="Gene3D" id="1.10.490.10">
    <property type="entry name" value="Globins"/>
    <property type="match status" value="1"/>
</dbReference>
<dbReference type="SUPFAM" id="SSF46458">
    <property type="entry name" value="Globin-like"/>
    <property type="match status" value="1"/>
</dbReference>
<dbReference type="InterPro" id="IPR039379">
    <property type="entry name" value="Protoglobin_sensor_dom"/>
</dbReference>
<dbReference type="OrthoDB" id="266313at2"/>
<evidence type="ECO:0000259" key="3">
    <source>
        <dbReference type="PROSITE" id="PS50111"/>
    </source>
</evidence>
<protein>
    <submittedName>
        <fullName evidence="4">Chemotaxis protein</fullName>
    </submittedName>
</protein>
<dbReference type="PROSITE" id="PS50111">
    <property type="entry name" value="CHEMOTAXIS_TRANSDUC_2"/>
    <property type="match status" value="1"/>
</dbReference>
<dbReference type="Proteomes" id="UP000245048">
    <property type="component" value="Unassembled WGS sequence"/>
</dbReference>
<name>A0A2U1V8Z0_9PROT</name>
<dbReference type="AlphaFoldDB" id="A0A2U1V8Z0"/>
<dbReference type="PANTHER" id="PTHR32089">
    <property type="entry name" value="METHYL-ACCEPTING CHEMOTAXIS PROTEIN MCPB"/>
    <property type="match status" value="1"/>
</dbReference>
<evidence type="ECO:0000313" key="4">
    <source>
        <dbReference type="EMBL" id="PWC30382.1"/>
    </source>
</evidence>
<dbReference type="InterPro" id="IPR044398">
    <property type="entry name" value="Globin-sensor_dom"/>
</dbReference>
<dbReference type="GO" id="GO:0007165">
    <property type="term" value="P:signal transduction"/>
    <property type="evidence" value="ECO:0007669"/>
    <property type="project" value="UniProtKB-KW"/>
</dbReference>
<evidence type="ECO:0000256" key="1">
    <source>
        <dbReference type="ARBA" id="ARBA00023224"/>
    </source>
</evidence>
<accession>A0A2U1V8Z0</accession>
<keyword evidence="1 2" id="KW-0807">Transducer</keyword>
<dbReference type="InterPro" id="IPR009050">
    <property type="entry name" value="Globin-like_sf"/>
</dbReference>
<dbReference type="Pfam" id="PF00015">
    <property type="entry name" value="MCPsignal"/>
    <property type="match status" value="1"/>
</dbReference>
<evidence type="ECO:0000313" key="5">
    <source>
        <dbReference type="Proteomes" id="UP000245048"/>
    </source>
</evidence>
<dbReference type="GO" id="GO:0020037">
    <property type="term" value="F:heme binding"/>
    <property type="evidence" value="ECO:0007669"/>
    <property type="project" value="InterPro"/>
</dbReference>
<organism evidence="4 5">
    <name type="scientific">Teichococcus aestuarii</name>
    <dbReference type="NCBI Taxonomy" id="568898"/>
    <lineage>
        <taxon>Bacteria</taxon>
        <taxon>Pseudomonadati</taxon>
        <taxon>Pseudomonadota</taxon>
        <taxon>Alphaproteobacteria</taxon>
        <taxon>Acetobacterales</taxon>
        <taxon>Roseomonadaceae</taxon>
        <taxon>Roseomonas</taxon>
    </lineage>
</organism>
<sequence>MDTPQARANLLAAFQLSEADLSALRAQAPLLQQRLPSLIESLQARFAPWPEIQSALARPEVHRVRLAHWLRLASGQLDEGFTASARALADAFYRHGVPGYAVAICHATVAHGVADMLAEALAPRGLGRLWPFAARRRAAGLRAALVRVAWLDLEVLLESYATAERASRQAALHALAGTFEARVSGVVQGVGASAGALDQAVQVMSGTAGRMGGASHTLAEVAQEASATVQTVASATQELTASVDEIRRQVSHSAQMTARAVEDAHRTDTVVQALAEGARRIDDVVGLISSIAGQTNLLALNATIEAARAGEAGKGFAVVASEVKNLASQTARATEEISGQIGQVQDATREAVAAIENIARAIGAVGEVSTAIAAAVEQQGQTTREIAASIHHAAEGNRKVSALAAGLTHGAQETQGVAAQLTGAAGALGRQTDSLQEAVGAFLAEVRS</sequence>
<evidence type="ECO:0000256" key="2">
    <source>
        <dbReference type="PROSITE-ProRule" id="PRU00284"/>
    </source>
</evidence>
<gene>
    <name evidence="4" type="ORF">CR165_00230</name>
</gene>
<dbReference type="RefSeq" id="WP_109514955.1">
    <property type="nucleotide sequence ID" value="NZ_PDOA01000001.1"/>
</dbReference>
<dbReference type="GO" id="GO:0019825">
    <property type="term" value="F:oxygen binding"/>
    <property type="evidence" value="ECO:0007669"/>
    <property type="project" value="InterPro"/>
</dbReference>
<proteinExistence type="predicted"/>
<dbReference type="CDD" id="cd01068">
    <property type="entry name" value="globin_sensor"/>
    <property type="match status" value="1"/>
</dbReference>
<comment type="caution">
    <text evidence="4">The sequence shown here is derived from an EMBL/GenBank/DDBJ whole genome shotgun (WGS) entry which is preliminary data.</text>
</comment>
<dbReference type="SUPFAM" id="SSF58104">
    <property type="entry name" value="Methyl-accepting chemotaxis protein (MCP) signaling domain"/>
    <property type="match status" value="1"/>
</dbReference>
<dbReference type="Gene3D" id="1.10.287.950">
    <property type="entry name" value="Methyl-accepting chemotaxis protein"/>
    <property type="match status" value="1"/>
</dbReference>
<dbReference type="GO" id="GO:0016020">
    <property type="term" value="C:membrane"/>
    <property type="evidence" value="ECO:0007669"/>
    <property type="project" value="InterPro"/>
</dbReference>
<reference evidence="5" key="1">
    <citation type="submission" date="2017-10" db="EMBL/GenBank/DDBJ databases">
        <authorList>
            <person name="Toshchakov S.V."/>
            <person name="Goeva M.A."/>
        </authorList>
    </citation>
    <scope>NUCLEOTIDE SEQUENCE [LARGE SCALE GENOMIC DNA]</scope>
    <source>
        <strain evidence="5">JR1/69-1-13</strain>
    </source>
</reference>
<dbReference type="InterPro" id="IPR004089">
    <property type="entry name" value="MCPsignal_dom"/>
</dbReference>
<dbReference type="InterPro" id="IPR012292">
    <property type="entry name" value="Globin/Proto"/>
</dbReference>
<dbReference type="EMBL" id="PDOA01000001">
    <property type="protein sequence ID" value="PWC30382.1"/>
    <property type="molecule type" value="Genomic_DNA"/>
</dbReference>
<feature type="domain" description="Methyl-accepting transducer" evidence="3">
    <location>
        <begin position="186"/>
        <end position="422"/>
    </location>
</feature>